<evidence type="ECO:0000313" key="5">
    <source>
        <dbReference type="EMBL" id="OHA14235.1"/>
    </source>
</evidence>
<dbReference type="InterPro" id="IPR001478">
    <property type="entry name" value="PDZ"/>
</dbReference>
<dbReference type="InterPro" id="IPR001940">
    <property type="entry name" value="Peptidase_S1C"/>
</dbReference>
<sequence>MTKRSLIPLSAIFAILILILAPEYSWAKSFVDIIKDYERIVVDIEGTKKSSLANHGSADKWTGSGFIFEIEGGSAWILTNGHVVKEDLGIETASTEEIKKEENAEYNFSVTRMNITMKAEFVSFLPYFDIGILKIPANRLEDGAPTAILGDSDAVKPGEPVIAIGNPFNLENTATAGIISQINRNIEVQGMPSLVGGDFIQMDAPINPGNSGGPLINEKGEVIGINFAAGGQNLGFAIPINYAKKFSPKMKKEKFIEKGYAGINILQQTLKKSFNLKDLKDLTDLEYWTAVCDVETLLALNKLTEEKDYGVLIIRIEKDSPAEKIGLRRGDIIKKIGDYTIRHWRDFIFCLLETKTGKKIPIEIIRPTPAGAENLKFEIRFLSSREARKIKNVSGNENFK</sequence>
<keyword evidence="2" id="KW-0645">Protease</keyword>
<gene>
    <name evidence="5" type="ORF">A2909_02915</name>
</gene>
<dbReference type="GO" id="GO:0006508">
    <property type="term" value="P:proteolysis"/>
    <property type="evidence" value="ECO:0007669"/>
    <property type="project" value="UniProtKB-KW"/>
</dbReference>
<dbReference type="SUPFAM" id="SSF50156">
    <property type="entry name" value="PDZ domain-like"/>
    <property type="match status" value="1"/>
</dbReference>
<proteinExistence type="inferred from homology"/>
<dbReference type="Pfam" id="PF13180">
    <property type="entry name" value="PDZ_2"/>
    <property type="match status" value="1"/>
</dbReference>
<comment type="caution">
    <text evidence="5">The sequence shown here is derived from an EMBL/GenBank/DDBJ whole genome shotgun (WGS) entry which is preliminary data.</text>
</comment>
<keyword evidence="3" id="KW-0378">Hydrolase</keyword>
<evidence type="ECO:0000313" key="6">
    <source>
        <dbReference type="Proteomes" id="UP000178302"/>
    </source>
</evidence>
<evidence type="ECO:0000256" key="1">
    <source>
        <dbReference type="ARBA" id="ARBA00010541"/>
    </source>
</evidence>
<dbReference type="SMART" id="SM00228">
    <property type="entry name" value="PDZ"/>
    <property type="match status" value="1"/>
</dbReference>
<dbReference type="InterPro" id="IPR036034">
    <property type="entry name" value="PDZ_sf"/>
</dbReference>
<dbReference type="SUPFAM" id="SSF50494">
    <property type="entry name" value="Trypsin-like serine proteases"/>
    <property type="match status" value="1"/>
</dbReference>
<name>A0A1G2LRG6_9BACT</name>
<dbReference type="Gene3D" id="2.30.42.10">
    <property type="match status" value="1"/>
</dbReference>
<dbReference type="PANTHER" id="PTHR22939">
    <property type="entry name" value="SERINE PROTEASE FAMILY S1C HTRA-RELATED"/>
    <property type="match status" value="1"/>
</dbReference>
<protein>
    <recommendedName>
        <fullName evidence="4">PDZ domain-containing protein</fullName>
    </recommendedName>
</protein>
<reference evidence="5 6" key="1">
    <citation type="journal article" date="2016" name="Nat. Commun.">
        <title>Thousands of microbial genomes shed light on interconnected biogeochemical processes in an aquifer system.</title>
        <authorList>
            <person name="Anantharaman K."/>
            <person name="Brown C.T."/>
            <person name="Hug L.A."/>
            <person name="Sharon I."/>
            <person name="Castelle C.J."/>
            <person name="Probst A.J."/>
            <person name="Thomas B.C."/>
            <person name="Singh A."/>
            <person name="Wilkins M.J."/>
            <person name="Karaoz U."/>
            <person name="Brodie E.L."/>
            <person name="Williams K.H."/>
            <person name="Hubbard S.S."/>
            <person name="Banfield J.F."/>
        </authorList>
    </citation>
    <scope>NUCLEOTIDE SEQUENCE [LARGE SCALE GENOMIC DNA]</scope>
</reference>
<accession>A0A1G2LRG6</accession>
<dbReference type="InterPro" id="IPR009003">
    <property type="entry name" value="Peptidase_S1_PA"/>
</dbReference>
<dbReference type="AlphaFoldDB" id="A0A1G2LRG6"/>
<dbReference type="Pfam" id="PF13365">
    <property type="entry name" value="Trypsin_2"/>
    <property type="match status" value="1"/>
</dbReference>
<evidence type="ECO:0000256" key="3">
    <source>
        <dbReference type="ARBA" id="ARBA00022801"/>
    </source>
</evidence>
<dbReference type="Gene3D" id="2.40.10.120">
    <property type="match status" value="1"/>
</dbReference>
<feature type="domain" description="PDZ" evidence="4">
    <location>
        <begin position="296"/>
        <end position="368"/>
    </location>
</feature>
<evidence type="ECO:0000259" key="4">
    <source>
        <dbReference type="SMART" id="SM00228"/>
    </source>
</evidence>
<dbReference type="PRINTS" id="PR00834">
    <property type="entry name" value="PROTEASES2C"/>
</dbReference>
<organism evidence="5 6">
    <name type="scientific">Candidatus Tagabacteria bacterium RIFCSPLOWO2_01_FULL_39_11</name>
    <dbReference type="NCBI Taxonomy" id="1802295"/>
    <lineage>
        <taxon>Bacteria</taxon>
        <taxon>Candidatus Tagaibacteriota</taxon>
    </lineage>
</organism>
<dbReference type="Proteomes" id="UP000178302">
    <property type="component" value="Unassembled WGS sequence"/>
</dbReference>
<dbReference type="EMBL" id="MHQZ01000016">
    <property type="protein sequence ID" value="OHA14235.1"/>
    <property type="molecule type" value="Genomic_DNA"/>
</dbReference>
<evidence type="ECO:0000256" key="2">
    <source>
        <dbReference type="ARBA" id="ARBA00022670"/>
    </source>
</evidence>
<dbReference type="PANTHER" id="PTHR22939:SF129">
    <property type="entry name" value="SERINE PROTEASE HTRA2, MITOCHONDRIAL"/>
    <property type="match status" value="1"/>
</dbReference>
<dbReference type="GO" id="GO:0004252">
    <property type="term" value="F:serine-type endopeptidase activity"/>
    <property type="evidence" value="ECO:0007669"/>
    <property type="project" value="InterPro"/>
</dbReference>
<comment type="similarity">
    <text evidence="1">Belongs to the peptidase S1C family.</text>
</comment>